<dbReference type="SUPFAM" id="SSF48452">
    <property type="entry name" value="TPR-like"/>
    <property type="match status" value="1"/>
</dbReference>
<dbReference type="EMBL" id="CP003360">
    <property type="protein sequence ID" value="AFM27041.1"/>
    <property type="molecule type" value="Genomic_DNA"/>
</dbReference>
<keyword evidence="3" id="KW-1185">Reference proteome</keyword>
<dbReference type="Gene3D" id="1.25.40.10">
    <property type="entry name" value="Tetratricopeptide repeat domain"/>
    <property type="match status" value="1"/>
</dbReference>
<dbReference type="STRING" id="706587.Desti_4409"/>
<organism evidence="2 3">
    <name type="scientific">Desulfomonile tiedjei (strain ATCC 49306 / DSM 6799 / DCB-1)</name>
    <dbReference type="NCBI Taxonomy" id="706587"/>
    <lineage>
        <taxon>Bacteria</taxon>
        <taxon>Pseudomonadati</taxon>
        <taxon>Thermodesulfobacteriota</taxon>
        <taxon>Desulfomonilia</taxon>
        <taxon>Desulfomonilales</taxon>
        <taxon>Desulfomonilaceae</taxon>
        <taxon>Desulfomonile</taxon>
    </lineage>
</organism>
<dbReference type="KEGG" id="dti:Desti_4409"/>
<dbReference type="AlphaFoldDB" id="I4CBV0"/>
<feature type="chain" id="PRO_5003687689" evidence="1">
    <location>
        <begin position="23"/>
        <end position="664"/>
    </location>
</feature>
<sequence>MRAKIAVLACFMVFFYAWPLQADDKNVQQLLWDAFRAEKNSPTSAKTIEKFQQVLKADPDNYYALLKIGISKANDPNQFVEAVDYFLRAALSKPDSPEAYQHLAQLYYKTGYIREGDRFLNMSRNLSGQDFYDSIRLLGWRYEDTGNYSAAVRTYANAALPPNSKFRGNPYLLQRLYASALSSEAPYDWAEPVFKLMQGENSGQAVIRTLQAKMNQNPEFLLSSSRTTSGANTELRGAILDELRSVVGMTERIPETPELSNVVYKSFSCNPGDLKIKAPSDPYAAFAGASIDSPESRRRVVAELHRLRDEALKDLEKDTLLEDKAERLFLFLKRNVLKEYNLFEGYTAKDVVEHKRFISLTGTILYVLIARDANLPVFAVLEPGHAYPVLDLGKERRTRIELTAEANEGFGPDAEQLAKLPVRDKEFRVGSFQGLGEVSDPMNLIAVLYNVSADFNLYRFVLNDNEALFRQAMKMDYNLDYPRQTERISAMKTSGLGNGDLKSFWWLVRTMAASDNRFRQELIERFNRSIELMKQGNQIFPLDLELREQMFTLIIQAAAYEALPAEVGLAERAQRKLAGFASSEDDTGSTSALLDEERTRWPQEKRYWLKAVERIASAVRENPCDEKLVGILSILRTRIRSVAEKVDDIAAEDELNMITAGLTR</sequence>
<feature type="signal peptide" evidence="1">
    <location>
        <begin position="1"/>
        <end position="22"/>
    </location>
</feature>
<reference evidence="3" key="1">
    <citation type="submission" date="2012-06" db="EMBL/GenBank/DDBJ databases">
        <title>Complete sequence of chromosome of Desulfomonile tiedjei DSM 6799.</title>
        <authorList>
            <person name="Lucas S."/>
            <person name="Copeland A."/>
            <person name="Lapidus A."/>
            <person name="Glavina del Rio T."/>
            <person name="Dalin E."/>
            <person name="Tice H."/>
            <person name="Bruce D."/>
            <person name="Goodwin L."/>
            <person name="Pitluck S."/>
            <person name="Peters L."/>
            <person name="Ovchinnikova G."/>
            <person name="Zeytun A."/>
            <person name="Lu M."/>
            <person name="Kyrpides N."/>
            <person name="Mavromatis K."/>
            <person name="Ivanova N."/>
            <person name="Brettin T."/>
            <person name="Detter J.C."/>
            <person name="Han C."/>
            <person name="Larimer F."/>
            <person name="Land M."/>
            <person name="Hauser L."/>
            <person name="Markowitz V."/>
            <person name="Cheng J.-F."/>
            <person name="Hugenholtz P."/>
            <person name="Woyke T."/>
            <person name="Wu D."/>
            <person name="Spring S."/>
            <person name="Schroeder M."/>
            <person name="Brambilla E."/>
            <person name="Klenk H.-P."/>
            <person name="Eisen J.A."/>
        </authorList>
    </citation>
    <scope>NUCLEOTIDE SEQUENCE [LARGE SCALE GENOMIC DNA]</scope>
    <source>
        <strain evidence="3">ATCC 49306 / DSM 6799 / DCB-1</strain>
    </source>
</reference>
<dbReference type="HOGENOM" id="CLU_413187_0_0_7"/>
<evidence type="ECO:0000313" key="2">
    <source>
        <dbReference type="EMBL" id="AFM27041.1"/>
    </source>
</evidence>
<protein>
    <submittedName>
        <fullName evidence="2">Uncharacterized protein</fullName>
    </submittedName>
</protein>
<dbReference type="eggNOG" id="COG1729">
    <property type="taxonomic scope" value="Bacteria"/>
</dbReference>
<dbReference type="OrthoDB" id="220004at2"/>
<dbReference type="Proteomes" id="UP000006055">
    <property type="component" value="Chromosome"/>
</dbReference>
<dbReference type="RefSeq" id="WP_014812158.1">
    <property type="nucleotide sequence ID" value="NC_018025.1"/>
</dbReference>
<evidence type="ECO:0000256" key="1">
    <source>
        <dbReference type="SAM" id="SignalP"/>
    </source>
</evidence>
<proteinExistence type="predicted"/>
<accession>I4CBV0</accession>
<name>I4CBV0_DESTA</name>
<keyword evidence="1" id="KW-0732">Signal</keyword>
<evidence type="ECO:0000313" key="3">
    <source>
        <dbReference type="Proteomes" id="UP000006055"/>
    </source>
</evidence>
<dbReference type="InterPro" id="IPR011990">
    <property type="entry name" value="TPR-like_helical_dom_sf"/>
</dbReference>
<gene>
    <name evidence="2" type="ordered locus">Desti_4409</name>
</gene>